<keyword evidence="4" id="KW-1185">Reference proteome</keyword>
<dbReference type="EMBL" id="AOMA01000009">
    <property type="protein sequence ID" value="EMA46492.1"/>
    <property type="molecule type" value="Genomic_DNA"/>
</dbReference>
<dbReference type="AlphaFoldDB" id="M0MLD5"/>
<dbReference type="eggNOG" id="arCOG01641">
    <property type="taxonomic scope" value="Archaea"/>
</dbReference>
<feature type="region of interest" description="Disordered" evidence="1">
    <location>
        <begin position="46"/>
        <end position="86"/>
    </location>
</feature>
<dbReference type="Pfam" id="PF01938">
    <property type="entry name" value="TRAM"/>
    <property type="match status" value="1"/>
</dbReference>
<dbReference type="OrthoDB" id="28569at2157"/>
<feature type="compositionally biased region" description="Basic and acidic residues" evidence="1">
    <location>
        <begin position="55"/>
        <end position="77"/>
    </location>
</feature>
<dbReference type="InterPro" id="IPR002792">
    <property type="entry name" value="TRAM_dom"/>
</dbReference>
<dbReference type="PROSITE" id="PS50926">
    <property type="entry name" value="TRAM"/>
    <property type="match status" value="1"/>
</dbReference>
<evidence type="ECO:0000256" key="1">
    <source>
        <dbReference type="SAM" id="MobiDB-lite"/>
    </source>
</evidence>
<gene>
    <name evidence="3" type="ORF">C446_01443</name>
</gene>
<name>M0MLD5_9EURY</name>
<evidence type="ECO:0000259" key="2">
    <source>
        <dbReference type="PROSITE" id="PS50926"/>
    </source>
</evidence>
<dbReference type="Proteomes" id="UP000011607">
    <property type="component" value="Unassembled WGS sequence"/>
</dbReference>
<comment type="caution">
    <text evidence="3">The sequence shown here is derived from an EMBL/GenBank/DDBJ whole genome shotgun (WGS) entry which is preliminary data.</text>
</comment>
<dbReference type="SUPFAM" id="SSF50249">
    <property type="entry name" value="Nucleic acid-binding proteins"/>
    <property type="match status" value="1"/>
</dbReference>
<dbReference type="Gene3D" id="2.40.50.140">
    <property type="entry name" value="Nucleic acid-binding proteins"/>
    <property type="match status" value="1"/>
</dbReference>
<evidence type="ECO:0000313" key="4">
    <source>
        <dbReference type="Proteomes" id="UP000011607"/>
    </source>
</evidence>
<evidence type="ECO:0000313" key="3">
    <source>
        <dbReference type="EMBL" id="EMA46492.1"/>
    </source>
</evidence>
<sequence>MELSDDLLCLYSERVTERNGTYVIEVPKREVEVGDVQSGEVYRVAIVSSESPTQNERDEQDDRPQRPPVKEDDIREVEIEDVGDQGDGIAKVERGYVVIVPDTAVGDRVTVRVTEARENVAFTEVVN</sequence>
<proteinExistence type="predicted"/>
<dbReference type="STRING" id="1227454.C446_01443"/>
<dbReference type="RefSeq" id="WP_006671261.1">
    <property type="nucleotide sequence ID" value="NZ_AOMA01000009.1"/>
</dbReference>
<feature type="domain" description="TRAM" evidence="2">
    <location>
        <begin position="68"/>
        <end position="127"/>
    </location>
</feature>
<protein>
    <submittedName>
        <fullName evidence="3">Deoxyribonuclease/rho motif-related TRAM</fullName>
    </submittedName>
</protein>
<accession>M0MLD5</accession>
<dbReference type="InterPro" id="IPR012340">
    <property type="entry name" value="NA-bd_OB-fold"/>
</dbReference>
<organism evidence="3 4">
    <name type="scientific">Halobiforma nitratireducens JCM 10879</name>
    <dbReference type="NCBI Taxonomy" id="1227454"/>
    <lineage>
        <taxon>Archaea</taxon>
        <taxon>Methanobacteriati</taxon>
        <taxon>Methanobacteriota</taxon>
        <taxon>Stenosarchaea group</taxon>
        <taxon>Halobacteria</taxon>
        <taxon>Halobacteriales</taxon>
        <taxon>Natrialbaceae</taxon>
        <taxon>Halobiforma</taxon>
    </lineage>
</organism>
<reference evidence="3 4" key="1">
    <citation type="journal article" date="2014" name="PLoS Genet.">
        <title>Phylogenetically driven sequencing of extremely halophilic archaea reveals strategies for static and dynamic osmo-response.</title>
        <authorList>
            <person name="Becker E.A."/>
            <person name="Seitzer P.M."/>
            <person name="Tritt A."/>
            <person name="Larsen D."/>
            <person name="Krusor M."/>
            <person name="Yao A.I."/>
            <person name="Wu D."/>
            <person name="Madern D."/>
            <person name="Eisen J.A."/>
            <person name="Darling A.E."/>
            <person name="Facciotti M.T."/>
        </authorList>
    </citation>
    <scope>NUCLEOTIDE SEQUENCE [LARGE SCALE GENOMIC DNA]</scope>
    <source>
        <strain evidence="3 4">JCM 10879</strain>
    </source>
</reference>